<comment type="caution">
    <text evidence="3">The sequence shown here is derived from an EMBL/GenBank/DDBJ whole genome shotgun (WGS) entry which is preliminary data.</text>
</comment>
<sequence>MSDTATLQSAALLENEHVKELLAILKENRVSNQDFMNVINYVGAMERQLDTAVNELIAMRRELSELRDQQSHPVRIAMQKAIRALEEKITETRARLESVKADIIEGCKNAVAAFREKGVEALHGLDSFLHIRQGLQAIRDGMDRNIQFDEQSMKKIAGISTEYHEAGKHVKNIGRAALGKETVQEAKPMGRLAKAMQAPYRLDRSFSDAIKQQAVSALNSLDKLEQRVQLQRTDKTEKAREKKPSILRNLQDLKEQAAQTPKKAPVSQQKKQEASL</sequence>
<dbReference type="RefSeq" id="WP_054874623.1">
    <property type="nucleotide sequence ID" value="NZ_LKET01000028.1"/>
</dbReference>
<gene>
    <name evidence="3" type="ORF">OXPF_15620</name>
</gene>
<dbReference type="Pfam" id="PF20379">
    <property type="entry name" value="DUF6674"/>
    <property type="match status" value="1"/>
</dbReference>
<evidence type="ECO:0000256" key="2">
    <source>
        <dbReference type="SAM" id="MobiDB-lite"/>
    </source>
</evidence>
<dbReference type="EMBL" id="LKET01000028">
    <property type="protein sequence ID" value="KPU45084.1"/>
    <property type="molecule type" value="Genomic_DNA"/>
</dbReference>
<feature type="coiled-coil region" evidence="1">
    <location>
        <begin position="42"/>
        <end position="102"/>
    </location>
</feature>
<proteinExistence type="predicted"/>
<evidence type="ECO:0000256" key="1">
    <source>
        <dbReference type="SAM" id="Coils"/>
    </source>
</evidence>
<reference evidence="3 4" key="1">
    <citation type="submission" date="2015-09" db="EMBL/GenBank/DDBJ databases">
        <title>Genome sequence of Oxobacter pfennigii DSM 3222.</title>
        <authorList>
            <person name="Poehlein A."/>
            <person name="Bengelsdorf F.R."/>
            <person name="Schiel-Bengelsdorf B."/>
            <person name="Duerre P."/>
            <person name="Daniel R."/>
        </authorList>
    </citation>
    <scope>NUCLEOTIDE SEQUENCE [LARGE SCALE GENOMIC DNA]</scope>
    <source>
        <strain evidence="3 4">DSM 3222</strain>
    </source>
</reference>
<dbReference type="AlphaFoldDB" id="A0A0P8YZ33"/>
<protein>
    <submittedName>
        <fullName evidence="3">Uncharacterized protein</fullName>
    </submittedName>
</protein>
<dbReference type="STRING" id="36849.OXPF_15620"/>
<keyword evidence="1" id="KW-0175">Coiled coil</keyword>
<name>A0A0P8YZ33_9CLOT</name>
<dbReference type="Proteomes" id="UP000050326">
    <property type="component" value="Unassembled WGS sequence"/>
</dbReference>
<accession>A0A0P8YZ33</accession>
<feature type="compositionally biased region" description="Basic and acidic residues" evidence="2">
    <location>
        <begin position="231"/>
        <end position="244"/>
    </location>
</feature>
<dbReference type="OrthoDB" id="1856599at2"/>
<feature type="region of interest" description="Disordered" evidence="2">
    <location>
        <begin position="231"/>
        <end position="276"/>
    </location>
</feature>
<evidence type="ECO:0000313" key="4">
    <source>
        <dbReference type="Proteomes" id="UP000050326"/>
    </source>
</evidence>
<keyword evidence="4" id="KW-1185">Reference proteome</keyword>
<evidence type="ECO:0000313" key="3">
    <source>
        <dbReference type="EMBL" id="KPU45084.1"/>
    </source>
</evidence>
<dbReference type="InterPro" id="IPR046656">
    <property type="entry name" value="DUF6674"/>
</dbReference>
<organism evidence="3 4">
    <name type="scientific">Oxobacter pfennigii</name>
    <dbReference type="NCBI Taxonomy" id="36849"/>
    <lineage>
        <taxon>Bacteria</taxon>
        <taxon>Bacillati</taxon>
        <taxon>Bacillota</taxon>
        <taxon>Clostridia</taxon>
        <taxon>Eubacteriales</taxon>
        <taxon>Clostridiaceae</taxon>
        <taxon>Oxobacter</taxon>
    </lineage>
</organism>
<dbReference type="PATRIC" id="fig|36849.3.peg.1652"/>